<evidence type="ECO:0000256" key="1">
    <source>
        <dbReference type="SAM" id="MobiDB-lite"/>
    </source>
</evidence>
<evidence type="ECO:0000313" key="3">
    <source>
        <dbReference type="Proteomes" id="UP000799750"/>
    </source>
</evidence>
<feature type="region of interest" description="Disordered" evidence="1">
    <location>
        <begin position="54"/>
        <end position="87"/>
    </location>
</feature>
<protein>
    <submittedName>
        <fullName evidence="2">Uncharacterized protein</fullName>
    </submittedName>
</protein>
<proteinExistence type="predicted"/>
<sequence length="260" mass="29756">MNIPANIRILASRGLAMTVKGRPMDRHLHPNCFNACQPICRTFFTSISHHLPNLNKSESRAPRPCPSSKWQPKKSRNGTYDTSSSCLQKQRMLPPDGSTQHCPDCGRLFNDCPKRSNATPDALFRALFDADRDAWLCRSCANLFHRRCVKYVLANPAEASIEFVQHLRRREKLKQTPKPPRPTICEAESCSNSLEGRAYFRPHVGPSGLWFCRRCSEKPDHRAAKYWSAWKGLSLRCIDTCRNTPEKVAVWRKNHRGDLL</sequence>
<accession>A0A6A6RDM5</accession>
<evidence type="ECO:0000313" key="2">
    <source>
        <dbReference type="EMBL" id="KAF2502506.1"/>
    </source>
</evidence>
<dbReference type="AlphaFoldDB" id="A0A6A6RDM5"/>
<dbReference type="Proteomes" id="UP000799750">
    <property type="component" value="Unassembled WGS sequence"/>
</dbReference>
<reference evidence="2" key="1">
    <citation type="journal article" date="2020" name="Stud. Mycol.">
        <title>101 Dothideomycetes genomes: a test case for predicting lifestyles and emergence of pathogens.</title>
        <authorList>
            <person name="Haridas S."/>
            <person name="Albert R."/>
            <person name="Binder M."/>
            <person name="Bloem J."/>
            <person name="Labutti K."/>
            <person name="Salamov A."/>
            <person name="Andreopoulos B."/>
            <person name="Baker S."/>
            <person name="Barry K."/>
            <person name="Bills G."/>
            <person name="Bluhm B."/>
            <person name="Cannon C."/>
            <person name="Castanera R."/>
            <person name="Culley D."/>
            <person name="Daum C."/>
            <person name="Ezra D."/>
            <person name="Gonzalez J."/>
            <person name="Henrissat B."/>
            <person name="Kuo A."/>
            <person name="Liang C."/>
            <person name="Lipzen A."/>
            <person name="Lutzoni F."/>
            <person name="Magnuson J."/>
            <person name="Mondo S."/>
            <person name="Nolan M."/>
            <person name="Ohm R."/>
            <person name="Pangilinan J."/>
            <person name="Park H.-J."/>
            <person name="Ramirez L."/>
            <person name="Alfaro M."/>
            <person name="Sun H."/>
            <person name="Tritt A."/>
            <person name="Yoshinaga Y."/>
            <person name="Zwiers L.-H."/>
            <person name="Turgeon B."/>
            <person name="Goodwin S."/>
            <person name="Spatafora J."/>
            <person name="Crous P."/>
            <person name="Grigoriev I."/>
        </authorList>
    </citation>
    <scope>NUCLEOTIDE SEQUENCE</scope>
    <source>
        <strain evidence="2">CBS 269.34</strain>
    </source>
</reference>
<dbReference type="EMBL" id="MU004181">
    <property type="protein sequence ID" value="KAF2502506.1"/>
    <property type="molecule type" value="Genomic_DNA"/>
</dbReference>
<organism evidence="2 3">
    <name type="scientific">Lophium mytilinum</name>
    <dbReference type="NCBI Taxonomy" id="390894"/>
    <lineage>
        <taxon>Eukaryota</taxon>
        <taxon>Fungi</taxon>
        <taxon>Dikarya</taxon>
        <taxon>Ascomycota</taxon>
        <taxon>Pezizomycotina</taxon>
        <taxon>Dothideomycetes</taxon>
        <taxon>Pleosporomycetidae</taxon>
        <taxon>Mytilinidiales</taxon>
        <taxon>Mytilinidiaceae</taxon>
        <taxon>Lophium</taxon>
    </lineage>
</organism>
<keyword evidence="3" id="KW-1185">Reference proteome</keyword>
<dbReference type="OrthoDB" id="10430432at2759"/>
<name>A0A6A6RDM5_9PEZI</name>
<gene>
    <name evidence="2" type="ORF">BU16DRAFT_10992</name>
</gene>
<feature type="compositionally biased region" description="Polar residues" evidence="1">
    <location>
        <begin position="77"/>
        <end position="87"/>
    </location>
</feature>